<dbReference type="InterPro" id="IPR007712">
    <property type="entry name" value="RelE/ParE_toxin"/>
</dbReference>
<gene>
    <name evidence="2" type="ORF">AWB65_06544</name>
</gene>
<protein>
    <submittedName>
        <fullName evidence="2">Plasmid stabilization system protein</fullName>
    </submittedName>
</protein>
<dbReference type="AlphaFoldDB" id="A0A158JGI9"/>
<proteinExistence type="predicted"/>
<reference evidence="2" key="1">
    <citation type="submission" date="2016-01" db="EMBL/GenBank/DDBJ databases">
        <authorList>
            <person name="Peeters C."/>
        </authorList>
    </citation>
    <scope>NUCLEOTIDE SEQUENCE [LARGE SCALE GENOMIC DNA]</scope>
    <source>
        <strain evidence="2">LMG 22934</strain>
    </source>
</reference>
<dbReference type="Proteomes" id="UP000054977">
    <property type="component" value="Unassembled WGS sequence"/>
</dbReference>
<dbReference type="Pfam" id="PF05016">
    <property type="entry name" value="ParE_toxin"/>
    <property type="match status" value="1"/>
</dbReference>
<dbReference type="STRING" id="326474.AWB65_06544"/>
<keyword evidence="3" id="KW-1185">Reference proteome</keyword>
<dbReference type="RefSeq" id="WP_087670997.1">
    <property type="nucleotide sequence ID" value="NZ_FCNW02000091.1"/>
</dbReference>
<comment type="caution">
    <text evidence="2">The sequence shown here is derived from an EMBL/GenBank/DDBJ whole genome shotgun (WGS) entry which is preliminary data.</text>
</comment>
<evidence type="ECO:0000256" key="1">
    <source>
        <dbReference type="ARBA" id="ARBA00022649"/>
    </source>
</evidence>
<evidence type="ECO:0000313" key="3">
    <source>
        <dbReference type="Proteomes" id="UP000054977"/>
    </source>
</evidence>
<organism evidence="2 3">
    <name type="scientific">Caballeronia humi</name>
    <dbReference type="NCBI Taxonomy" id="326474"/>
    <lineage>
        <taxon>Bacteria</taxon>
        <taxon>Pseudomonadati</taxon>
        <taxon>Pseudomonadota</taxon>
        <taxon>Betaproteobacteria</taxon>
        <taxon>Burkholderiales</taxon>
        <taxon>Burkholderiaceae</taxon>
        <taxon>Caballeronia</taxon>
    </lineage>
</organism>
<sequence length="102" mass="11634">MTYAVRFTLEAAADLDRLYDFILQRDATDFTLAEAALQAIRNGFATLRTSPFTCRKARSDAPFLRELIIPFGRSGYVALFEIEDSETVTVLAIRHQLEDDYH</sequence>
<keyword evidence="1" id="KW-1277">Toxin-antitoxin system</keyword>
<dbReference type="Gene3D" id="3.30.2310.20">
    <property type="entry name" value="RelE-like"/>
    <property type="match status" value="1"/>
</dbReference>
<evidence type="ECO:0000313" key="2">
    <source>
        <dbReference type="EMBL" id="SAL67583.1"/>
    </source>
</evidence>
<dbReference type="OrthoDB" id="121597at2"/>
<dbReference type="InterPro" id="IPR035093">
    <property type="entry name" value="RelE/ParE_toxin_dom_sf"/>
</dbReference>
<accession>A0A158JGI9</accession>
<dbReference type="EMBL" id="FCNW02000091">
    <property type="protein sequence ID" value="SAL67583.1"/>
    <property type="molecule type" value="Genomic_DNA"/>
</dbReference>
<name>A0A158JGI9_9BURK</name>